<reference evidence="4 5" key="3">
    <citation type="submission" date="2017-10" db="EMBL/GenBank/DDBJ databases">
        <title>Extensive intraspecific genome diversity in a model arbuscular mycorrhizal fungus.</title>
        <authorList>
            <person name="Chen E.C.H."/>
            <person name="Morin E."/>
            <person name="Baudet D."/>
            <person name="Noel J."/>
            <person name="Ndikumana S."/>
            <person name="Charron P."/>
            <person name="St-Onge C."/>
            <person name="Giorgi J."/>
            <person name="Grigoriev I.V."/>
            <person name="Roux C."/>
            <person name="Martin F.M."/>
            <person name="Corradi N."/>
        </authorList>
    </citation>
    <scope>NUCLEOTIDE SEQUENCE [LARGE SCALE GENOMIC DNA]</scope>
    <source>
        <strain evidence="4 5">A1</strain>
    </source>
</reference>
<accession>A0A2I1ELI3</accession>
<evidence type="ECO:0000256" key="2">
    <source>
        <dbReference type="SAM" id="Phobius"/>
    </source>
</evidence>
<evidence type="ECO:0000256" key="1">
    <source>
        <dbReference type="SAM" id="MobiDB-lite"/>
    </source>
</evidence>
<dbReference type="VEuPathDB" id="FungiDB:FUN_024997"/>
<feature type="region of interest" description="Disordered" evidence="1">
    <location>
        <begin position="255"/>
        <end position="288"/>
    </location>
</feature>
<dbReference type="Proteomes" id="UP000232722">
    <property type="component" value="Unassembled WGS sequence"/>
</dbReference>
<evidence type="ECO:0000313" key="5">
    <source>
        <dbReference type="Proteomes" id="UP000232688"/>
    </source>
</evidence>
<keyword evidence="2" id="KW-1133">Transmembrane helix</keyword>
<evidence type="ECO:0000313" key="6">
    <source>
        <dbReference type="Proteomes" id="UP000232722"/>
    </source>
</evidence>
<dbReference type="EMBL" id="LLXH01000912">
    <property type="protein sequence ID" value="PKC61985.1"/>
    <property type="molecule type" value="Genomic_DNA"/>
</dbReference>
<evidence type="ECO:0000313" key="4">
    <source>
        <dbReference type="EMBL" id="PKC61985.1"/>
    </source>
</evidence>
<dbReference type="VEuPathDB" id="FungiDB:RhiirA1_538811"/>
<proteinExistence type="predicted"/>
<dbReference type="AlphaFoldDB" id="A0A2I1ELI3"/>
<feature type="transmembrane region" description="Helical" evidence="2">
    <location>
        <begin position="144"/>
        <end position="168"/>
    </location>
</feature>
<evidence type="ECO:0000313" key="3">
    <source>
        <dbReference type="EMBL" id="PKC14438.1"/>
    </source>
</evidence>
<feature type="transmembrane region" description="Helical" evidence="2">
    <location>
        <begin position="22"/>
        <end position="40"/>
    </location>
</feature>
<name>A0A2I1ELI3_9GLOM</name>
<reference evidence="3 6" key="2">
    <citation type="submission" date="2017-09" db="EMBL/GenBank/DDBJ databases">
        <title>Extensive intraspecific genome diversity in a model arbuscular mycorrhizal fungus.</title>
        <authorList>
            <person name="Chen E.C."/>
            <person name="Morin E."/>
            <person name="Beaudet D."/>
            <person name="Noel J."/>
            <person name="Ndikumana S."/>
            <person name="Charron P."/>
            <person name="St-Onge C."/>
            <person name="Giorgi J."/>
            <person name="Grigoriev I.V."/>
            <person name="Roux C."/>
            <person name="Martin F.M."/>
            <person name="Corradi N."/>
        </authorList>
    </citation>
    <scope>NUCLEOTIDE SEQUENCE [LARGE SCALE GENOMIC DNA]</scope>
    <source>
        <strain evidence="3 6">A5</strain>
    </source>
</reference>
<reference evidence="4 5" key="4">
    <citation type="submission" date="2017-10" db="EMBL/GenBank/DDBJ databases">
        <title>Genome analyses suggest a sexual origin of heterokaryosis in a supposedly ancient asexual fungus.</title>
        <authorList>
            <person name="Corradi N."/>
            <person name="Sedzielewska K."/>
            <person name="Noel J."/>
            <person name="Charron P."/>
            <person name="Farinelli L."/>
            <person name="Marton T."/>
            <person name="Kruger M."/>
            <person name="Pelin A."/>
            <person name="Brachmann A."/>
            <person name="Corradi N."/>
        </authorList>
    </citation>
    <scope>NUCLEOTIDE SEQUENCE [LARGE SCALE GENOMIC DNA]</scope>
    <source>
        <strain evidence="4 5">A1</strain>
    </source>
</reference>
<dbReference type="OrthoDB" id="2372055at2759"/>
<keyword evidence="2" id="KW-0812">Transmembrane</keyword>
<reference evidence="3 6" key="1">
    <citation type="submission" date="2016-04" db="EMBL/GenBank/DDBJ databases">
        <title>Genome analyses suggest a sexual origin of heterokaryosis in a supposedly ancient asexual fungus.</title>
        <authorList>
            <person name="Ropars J."/>
            <person name="Sedzielewska K."/>
            <person name="Noel J."/>
            <person name="Charron P."/>
            <person name="Farinelli L."/>
            <person name="Marton T."/>
            <person name="Kruger M."/>
            <person name="Pelin A."/>
            <person name="Brachmann A."/>
            <person name="Corradi N."/>
        </authorList>
    </citation>
    <scope>NUCLEOTIDE SEQUENCE [LARGE SCALE GENOMIC DNA]</scope>
    <source>
        <strain evidence="3 6">A5</strain>
    </source>
</reference>
<sequence length="299" mass="34798">MTEKQDNKNRNNNKFQQFKSEVFKRNAWASIIYFIFWYPPWTILCLIWVLCTGLISVILLLVFLPLGYFVCIGTVMSWRTLARVELIALSFCVNPSYFLIDTIPEITRKAPLYPITKISPTKTETKFPLLGTEFFYNKYTGQCFYYFVLYKFFTLIAFIKLLPIFLIISLPPFTLFGLPITCKWSMKFGEKSPARIIWTFVIKRLKEEKKVRFKSIINPPLHDDISDGGAELTSSSSHIGNRKSLKKLVLSMKRLPARPLPPMKSQIESRDSDEEEEDNKKKRKKKKAITCADVDLDLD</sequence>
<feature type="transmembrane region" description="Helical" evidence="2">
    <location>
        <begin position="46"/>
        <end position="69"/>
    </location>
</feature>
<keyword evidence="2" id="KW-0472">Membrane</keyword>
<dbReference type="EMBL" id="LLXJ01000135">
    <property type="protein sequence ID" value="PKC14438.1"/>
    <property type="molecule type" value="Genomic_DNA"/>
</dbReference>
<dbReference type="Proteomes" id="UP000232688">
    <property type="component" value="Unassembled WGS sequence"/>
</dbReference>
<protein>
    <submittedName>
        <fullName evidence="3">Uncharacterized protein</fullName>
    </submittedName>
</protein>
<gene>
    <name evidence="4" type="ORF">RhiirA1_538811</name>
    <name evidence="3" type="ORF">RhiirA5_495374</name>
</gene>
<dbReference type="VEuPathDB" id="FungiDB:RhiirFUN_024344"/>
<organism evidence="3 6">
    <name type="scientific">Rhizophagus irregularis</name>
    <dbReference type="NCBI Taxonomy" id="588596"/>
    <lineage>
        <taxon>Eukaryota</taxon>
        <taxon>Fungi</taxon>
        <taxon>Fungi incertae sedis</taxon>
        <taxon>Mucoromycota</taxon>
        <taxon>Glomeromycotina</taxon>
        <taxon>Glomeromycetes</taxon>
        <taxon>Glomerales</taxon>
        <taxon>Glomeraceae</taxon>
        <taxon>Rhizophagus</taxon>
    </lineage>
</organism>
<comment type="caution">
    <text evidence="3">The sequence shown here is derived from an EMBL/GenBank/DDBJ whole genome shotgun (WGS) entry which is preliminary data.</text>
</comment>